<organism evidence="1 2">
    <name type="scientific">Luteimonas lutimaris</name>
    <dbReference type="NCBI Taxonomy" id="698645"/>
    <lineage>
        <taxon>Bacteria</taxon>
        <taxon>Pseudomonadati</taxon>
        <taxon>Pseudomonadota</taxon>
        <taxon>Gammaproteobacteria</taxon>
        <taxon>Lysobacterales</taxon>
        <taxon>Lysobacteraceae</taxon>
        <taxon>Luteimonas</taxon>
    </lineage>
</organism>
<accession>A0ABP7MCC4</accession>
<dbReference type="Proteomes" id="UP001501727">
    <property type="component" value="Unassembled WGS sequence"/>
</dbReference>
<gene>
    <name evidence="1" type="ORF">GCM10022229_08110</name>
</gene>
<sequence length="231" mass="25012">MAPAQAQVDADAGDGYCSPRPVEQVRNSDGSVLALATECPTPDLRRHVVTLDCANGRRCDRMELEQPGEYALTGGARIIDLGDDGMHEIEVTGSCGAGPNCEGDVYAVDPDAGKLVHLFSGGYSELFTRDGWLVESGRASCCAWEYHLWNLGGNHTLPLGEYDTMDLMVKVGAIMDEEGFDCVFLRGSGDNWQAVAPPSPALETLCEVYDKDYRLKPPDPTPGAEARRQEQ</sequence>
<evidence type="ECO:0000313" key="2">
    <source>
        <dbReference type="Proteomes" id="UP001501727"/>
    </source>
</evidence>
<keyword evidence="2" id="KW-1185">Reference proteome</keyword>
<evidence type="ECO:0000313" key="1">
    <source>
        <dbReference type="EMBL" id="GAA3917135.1"/>
    </source>
</evidence>
<comment type="caution">
    <text evidence="1">The sequence shown here is derived from an EMBL/GenBank/DDBJ whole genome shotgun (WGS) entry which is preliminary data.</text>
</comment>
<dbReference type="EMBL" id="BAAAZU010000003">
    <property type="protein sequence ID" value="GAA3917135.1"/>
    <property type="molecule type" value="Genomic_DNA"/>
</dbReference>
<name>A0ABP7MCC4_9GAMM</name>
<proteinExistence type="predicted"/>
<reference evidence="2" key="1">
    <citation type="journal article" date="2019" name="Int. J. Syst. Evol. Microbiol.">
        <title>The Global Catalogue of Microorganisms (GCM) 10K type strain sequencing project: providing services to taxonomists for standard genome sequencing and annotation.</title>
        <authorList>
            <consortium name="The Broad Institute Genomics Platform"/>
            <consortium name="The Broad Institute Genome Sequencing Center for Infectious Disease"/>
            <person name="Wu L."/>
            <person name="Ma J."/>
        </authorList>
    </citation>
    <scope>NUCLEOTIDE SEQUENCE [LARGE SCALE GENOMIC DNA]</scope>
    <source>
        <strain evidence="2">JCM 16916</strain>
    </source>
</reference>
<protein>
    <submittedName>
        <fullName evidence="1">Uncharacterized protein</fullName>
    </submittedName>
</protein>